<feature type="transmembrane region" description="Helical" evidence="8">
    <location>
        <begin position="536"/>
        <end position="556"/>
    </location>
</feature>
<comment type="caution">
    <text evidence="10">The sequence shown here is derived from an EMBL/GenBank/DDBJ whole genome shotgun (WGS) entry which is preliminary data.</text>
</comment>
<keyword evidence="7 8" id="KW-0472">Membrane</keyword>
<organism evidence="10 11">
    <name type="scientific">Papaver nudicaule</name>
    <name type="common">Iceland poppy</name>
    <dbReference type="NCBI Taxonomy" id="74823"/>
    <lineage>
        <taxon>Eukaryota</taxon>
        <taxon>Viridiplantae</taxon>
        <taxon>Streptophyta</taxon>
        <taxon>Embryophyta</taxon>
        <taxon>Tracheophyta</taxon>
        <taxon>Spermatophyta</taxon>
        <taxon>Magnoliopsida</taxon>
        <taxon>Ranunculales</taxon>
        <taxon>Papaveraceae</taxon>
        <taxon>Papaveroideae</taxon>
        <taxon>Papaver</taxon>
    </lineage>
</organism>
<dbReference type="GO" id="GO:0005886">
    <property type="term" value="C:plasma membrane"/>
    <property type="evidence" value="ECO:0007669"/>
    <property type="project" value="TreeGrafter"/>
</dbReference>
<comment type="similarity">
    <text evidence="2">Belongs to the amino acid-polyamine-organocation (APC) superfamily. Cationic amino acid transporter (CAT) (TC 2.A.3.3) family.</text>
</comment>
<dbReference type="Pfam" id="PF13520">
    <property type="entry name" value="AA_permease_2"/>
    <property type="match status" value="1"/>
</dbReference>
<reference evidence="10" key="1">
    <citation type="submission" date="2022-03" db="EMBL/GenBank/DDBJ databases">
        <title>A functionally conserved STORR gene fusion in Papaver species that diverged 16.8 million years ago.</title>
        <authorList>
            <person name="Catania T."/>
        </authorList>
    </citation>
    <scope>NUCLEOTIDE SEQUENCE</scope>
    <source>
        <strain evidence="10">S-191538</strain>
    </source>
</reference>
<dbReference type="InterPro" id="IPR002293">
    <property type="entry name" value="AA/rel_permease1"/>
</dbReference>
<evidence type="ECO:0000256" key="5">
    <source>
        <dbReference type="ARBA" id="ARBA00022970"/>
    </source>
</evidence>
<evidence type="ECO:0000256" key="2">
    <source>
        <dbReference type="ARBA" id="ARBA00008572"/>
    </source>
</evidence>
<evidence type="ECO:0000313" key="10">
    <source>
        <dbReference type="EMBL" id="MCL7040248.1"/>
    </source>
</evidence>
<dbReference type="Gene3D" id="1.20.1740.10">
    <property type="entry name" value="Amino acid/polyamine transporter I"/>
    <property type="match status" value="1"/>
</dbReference>
<dbReference type="EMBL" id="JAJJMA010210175">
    <property type="protein sequence ID" value="MCL7040248.1"/>
    <property type="molecule type" value="Genomic_DNA"/>
</dbReference>
<comment type="subcellular location">
    <subcellularLocation>
        <location evidence="1">Membrane</location>
        <topology evidence="1">Multi-pass membrane protein</topology>
    </subcellularLocation>
</comment>
<dbReference type="PIRSF" id="PIRSF006060">
    <property type="entry name" value="AA_transporter"/>
    <property type="match status" value="1"/>
</dbReference>
<evidence type="ECO:0000256" key="4">
    <source>
        <dbReference type="ARBA" id="ARBA00022692"/>
    </source>
</evidence>
<evidence type="ECO:0000256" key="1">
    <source>
        <dbReference type="ARBA" id="ARBA00004141"/>
    </source>
</evidence>
<feature type="transmembrane region" description="Helical" evidence="8">
    <location>
        <begin position="202"/>
        <end position="219"/>
    </location>
</feature>
<feature type="transmembrane region" description="Helical" evidence="8">
    <location>
        <begin position="259"/>
        <end position="280"/>
    </location>
</feature>
<feature type="transmembrane region" description="Helical" evidence="8">
    <location>
        <begin position="79"/>
        <end position="98"/>
    </location>
</feature>
<dbReference type="Pfam" id="PF13906">
    <property type="entry name" value="AA_permease_C"/>
    <property type="match status" value="1"/>
</dbReference>
<evidence type="ECO:0000256" key="7">
    <source>
        <dbReference type="ARBA" id="ARBA00023136"/>
    </source>
</evidence>
<dbReference type="GO" id="GO:0015189">
    <property type="term" value="F:L-lysine transmembrane transporter activity"/>
    <property type="evidence" value="ECO:0007669"/>
    <property type="project" value="TreeGrafter"/>
</dbReference>
<feature type="transmembrane region" description="Helical" evidence="8">
    <location>
        <begin position="231"/>
        <end position="253"/>
    </location>
</feature>
<feature type="transmembrane region" description="Helical" evidence="8">
    <location>
        <begin position="390"/>
        <end position="412"/>
    </location>
</feature>
<evidence type="ECO:0000256" key="8">
    <source>
        <dbReference type="SAM" id="Phobius"/>
    </source>
</evidence>
<feature type="transmembrane region" description="Helical" evidence="8">
    <location>
        <begin position="475"/>
        <end position="496"/>
    </location>
</feature>
<dbReference type="PANTHER" id="PTHR43243:SF1">
    <property type="entry name" value="CATIONIC AMINO ACID TRANSPORTER 1"/>
    <property type="match status" value="1"/>
</dbReference>
<feature type="domain" description="Cationic amino acid transporter C-terminal" evidence="9">
    <location>
        <begin position="505"/>
        <end position="555"/>
    </location>
</feature>
<evidence type="ECO:0000313" key="11">
    <source>
        <dbReference type="Proteomes" id="UP001177140"/>
    </source>
</evidence>
<evidence type="ECO:0000259" key="9">
    <source>
        <dbReference type="Pfam" id="PF13906"/>
    </source>
</evidence>
<keyword evidence="3" id="KW-0813">Transport</keyword>
<feature type="transmembrane region" description="Helical" evidence="8">
    <location>
        <begin position="418"/>
        <end position="438"/>
    </location>
</feature>
<keyword evidence="4 8" id="KW-0812">Transmembrane</keyword>
<protein>
    <recommendedName>
        <fullName evidence="9">Cationic amino acid transporter C-terminal domain-containing protein</fullName>
    </recommendedName>
</protein>
<keyword evidence="6 8" id="KW-1133">Transmembrane helix</keyword>
<feature type="transmembrane region" description="Helical" evidence="8">
    <location>
        <begin position="503"/>
        <end position="524"/>
    </location>
</feature>
<name>A0AA41VFG5_PAPNU</name>
<feature type="transmembrane region" description="Helical" evidence="8">
    <location>
        <begin position="150"/>
        <end position="171"/>
    </location>
</feature>
<sequence length="574" mass="62913">MTTTTSGTVKNRGCGCTKEDFLPEESFQSWENYVEAVTQTGSRLVNRVTTRSQNEIELNEVKAQTIVNELKKPLNWWDLMLSGIGAALGASVFVYTGIEARLTAGPAVVLSYLISGVSAMLSVFCYIEFAVEMPIAGGSFDYLRAQLGDLVAFIAAGNIILEYVIGGAAVARSWTSHFAVLLNRKPDDLRILVHSLPNDYCHLDFVAVCITMFICVLAVRNTKGSPRLNYITSIFHVLVIVFIIVAGLTRANVKNFSSFAPFGVSGVFKASSVLFFSTLSEGTKKPRRDIPIGLVGSMVVTIAAYCLLAVTLCLMQPFDEIDIDAPYAVAFSAAGVDWAKYVVAAGALKGMTTVLFSGAVDQAWELTHIARTHMIPPWFAKINEKTGTPVNATFVLLVATSVVAFFTDLQILSSLVSIATLFIVLLVAVAFLVSRYYVTEVTTSANRDKLVLCLILIFSSSIANAFYWALDGRHWIVYSILVPIWFSGTIGLRLFVPQAREPKLWGVPLVPWLPSTSIAINIFLLGSIDRMSYLRFGAWTSFLVIYYVFFGLHASYDTAQEAEQKRENDQVGGV</sequence>
<feature type="transmembrane region" description="Helical" evidence="8">
    <location>
        <begin position="110"/>
        <end position="129"/>
    </location>
</feature>
<accession>A0AA41VFG5</accession>
<dbReference type="Proteomes" id="UP001177140">
    <property type="component" value="Unassembled WGS sequence"/>
</dbReference>
<dbReference type="FunFam" id="1.20.1740.10:FF:000035">
    <property type="entry name" value="Cationic amino acid transporter 5"/>
    <property type="match status" value="1"/>
</dbReference>
<evidence type="ECO:0000256" key="3">
    <source>
        <dbReference type="ARBA" id="ARBA00022448"/>
    </source>
</evidence>
<dbReference type="PANTHER" id="PTHR43243">
    <property type="entry name" value="INNER MEMBRANE TRANSPORTER YGJI-RELATED"/>
    <property type="match status" value="1"/>
</dbReference>
<feature type="transmembrane region" description="Helical" evidence="8">
    <location>
        <begin position="292"/>
        <end position="318"/>
    </location>
</feature>
<dbReference type="AlphaFoldDB" id="A0AA41VFG5"/>
<dbReference type="InterPro" id="IPR029485">
    <property type="entry name" value="CAT_C"/>
</dbReference>
<feature type="transmembrane region" description="Helical" evidence="8">
    <location>
        <begin position="450"/>
        <end position="469"/>
    </location>
</feature>
<proteinExistence type="inferred from homology"/>
<keyword evidence="5" id="KW-0029">Amino-acid transport</keyword>
<dbReference type="GO" id="GO:0005313">
    <property type="term" value="F:L-glutamate transmembrane transporter activity"/>
    <property type="evidence" value="ECO:0007669"/>
    <property type="project" value="TreeGrafter"/>
</dbReference>
<gene>
    <name evidence="10" type="ORF">MKW94_027987</name>
</gene>
<keyword evidence="11" id="KW-1185">Reference proteome</keyword>
<evidence type="ECO:0000256" key="6">
    <source>
        <dbReference type="ARBA" id="ARBA00022989"/>
    </source>
</evidence>